<dbReference type="NCBIfam" id="TIGR02547">
    <property type="entry name" value="casA_cse1"/>
    <property type="match status" value="1"/>
</dbReference>
<feature type="compositionally biased region" description="Basic and acidic residues" evidence="1">
    <location>
        <begin position="277"/>
        <end position="295"/>
    </location>
</feature>
<accession>A0ABT1JEH7</accession>
<reference evidence="2 3" key="2">
    <citation type="submission" date="2022-06" db="EMBL/GenBank/DDBJ databases">
        <title>Genomic Encyclopedia of Type Strains, Phase I: the one thousand microbial genomes (KMG-I) project.</title>
        <authorList>
            <person name="Kyrpides N."/>
        </authorList>
    </citation>
    <scope>NUCLEOTIDE SEQUENCE [LARGE SCALE GENOMIC DNA]</scope>
    <source>
        <strain evidence="2 3">DSM 43889</strain>
    </source>
</reference>
<dbReference type="Proteomes" id="UP000791080">
    <property type="component" value="Unassembled WGS sequence"/>
</dbReference>
<dbReference type="Pfam" id="PF09481">
    <property type="entry name" value="CRISPR_Cse1"/>
    <property type="match status" value="1"/>
</dbReference>
<name>A0ABT1JEH7_ACTCY</name>
<dbReference type="CDD" id="cd09729">
    <property type="entry name" value="Cse1_I-E"/>
    <property type="match status" value="1"/>
</dbReference>
<comment type="caution">
    <text evidence="2">The sequence shown here is derived from an EMBL/GenBank/DDBJ whole genome shotgun (WGS) entry which is preliminary data.</text>
</comment>
<protein>
    <submittedName>
        <fullName evidence="2">CRISPR system Cascade subunit CasA</fullName>
    </submittedName>
</protein>
<feature type="region of interest" description="Disordered" evidence="1">
    <location>
        <begin position="221"/>
        <end position="241"/>
    </location>
</feature>
<sequence>MNPRGSFDLVERPWLLVRDLDGEVTEKSLLDTLTQSETLAGLVGDIPTQQFAHLRLLLAVCHRAFGRGLDDDGWKRLWDEGVPQDQIKDYLERHRSRFDLFHPVEPFMQVATLRTAKDEVFELNRIVADVPNGHPFFSTRLERDLTLSPAEAARWLVHCHAFDPSGIKSGAVGDSRVKNGKGYPIGTGWSGRLGGVAPEGDTLWRTLLLNLVLPTRENDLPAWEQGQRGPLGKEREPTGPADLYTWQSRRIRLVGTGDRVTKVLVCNGDPLGPQNQHKHETHTSWRRSETQEKKLKSSTPVYMPLEHSPERVIWRGLTAMLPQTVTSNQQSEASDRLAPGVLDQIARLTSDRRLPGDYPLRLHTIGMTYGSQGATTAEIVDDAISLHAALLDRELAHLKEVVLGCVRDAEKAAYAVGDLALNLAKACGSREEPNVNNRLGPKDSALELAYAALDPAFRRWLAARLPGDDPIDVKEQWHVAARAEMRAVGSRLIAEAPPAGWTGRLVKDKWMTISIAERWFTFALHRALPMASPAQLSEKEEE</sequence>
<gene>
    <name evidence="2" type="ORF">G443_001170</name>
</gene>
<dbReference type="EMBL" id="AUBJ02000001">
    <property type="protein sequence ID" value="MCP2330900.1"/>
    <property type="molecule type" value="Genomic_DNA"/>
</dbReference>
<evidence type="ECO:0000313" key="3">
    <source>
        <dbReference type="Proteomes" id="UP000791080"/>
    </source>
</evidence>
<evidence type="ECO:0000256" key="1">
    <source>
        <dbReference type="SAM" id="MobiDB-lite"/>
    </source>
</evidence>
<dbReference type="Gene3D" id="1.10.132.100">
    <property type="match status" value="1"/>
</dbReference>
<proteinExistence type="predicted"/>
<organism evidence="2 3">
    <name type="scientific">Actinoalloteichus caeruleus DSM 43889</name>
    <dbReference type="NCBI Taxonomy" id="1120930"/>
    <lineage>
        <taxon>Bacteria</taxon>
        <taxon>Bacillati</taxon>
        <taxon>Actinomycetota</taxon>
        <taxon>Actinomycetes</taxon>
        <taxon>Pseudonocardiales</taxon>
        <taxon>Pseudonocardiaceae</taxon>
        <taxon>Actinoalloteichus</taxon>
        <taxon>Actinoalloteichus cyanogriseus</taxon>
    </lineage>
</organism>
<reference evidence="2 3" key="1">
    <citation type="submission" date="2013-07" db="EMBL/GenBank/DDBJ databases">
        <authorList>
            <consortium name="DOE Joint Genome Institute"/>
            <person name="Reeve W."/>
            <person name="Huntemann M."/>
            <person name="Han J."/>
            <person name="Chen A."/>
            <person name="Kyrpides N."/>
            <person name="Mavromatis K."/>
            <person name="Markowitz V."/>
            <person name="Palaniappan K."/>
            <person name="Ivanova N."/>
            <person name="Schaumberg A."/>
            <person name="Pati A."/>
            <person name="Liolios K."/>
            <person name="Nordberg H.P."/>
            <person name="Cantor M.N."/>
            <person name="Hua S.X."/>
            <person name="Woyke T."/>
        </authorList>
    </citation>
    <scope>NUCLEOTIDE SEQUENCE [LARGE SCALE GENOMIC DNA]</scope>
    <source>
        <strain evidence="2 3">DSM 43889</strain>
    </source>
</reference>
<evidence type="ECO:0000313" key="2">
    <source>
        <dbReference type="EMBL" id="MCP2330900.1"/>
    </source>
</evidence>
<feature type="region of interest" description="Disordered" evidence="1">
    <location>
        <begin position="267"/>
        <end position="298"/>
    </location>
</feature>
<dbReference type="RefSeq" id="WP_035292871.1">
    <property type="nucleotide sequence ID" value="NZ_AUBJ02000001.1"/>
</dbReference>
<keyword evidence="3" id="KW-1185">Reference proteome</keyword>
<dbReference type="InterPro" id="IPR013381">
    <property type="entry name" value="CRISPR-assoc_prot_Cse1"/>
</dbReference>